<dbReference type="Pfam" id="PF01490">
    <property type="entry name" value="Aa_trans"/>
    <property type="match status" value="1"/>
</dbReference>
<evidence type="ECO:0000259" key="7">
    <source>
        <dbReference type="Pfam" id="PF01490"/>
    </source>
</evidence>
<feature type="transmembrane region" description="Helical" evidence="6">
    <location>
        <begin position="313"/>
        <end position="330"/>
    </location>
</feature>
<accession>A0AB34I051</accession>
<protein>
    <recommendedName>
        <fullName evidence="7">Amino acid transporter transmembrane domain-containing protein</fullName>
    </recommendedName>
</protein>
<feature type="domain" description="Amino acid transporter transmembrane" evidence="7">
    <location>
        <begin position="162"/>
        <end position="576"/>
    </location>
</feature>
<dbReference type="GO" id="GO:0015180">
    <property type="term" value="F:L-alanine transmembrane transporter activity"/>
    <property type="evidence" value="ECO:0007669"/>
    <property type="project" value="TreeGrafter"/>
</dbReference>
<feature type="region of interest" description="Disordered" evidence="5">
    <location>
        <begin position="1"/>
        <end position="54"/>
    </location>
</feature>
<keyword evidence="2 6" id="KW-0812">Transmembrane</keyword>
<keyword evidence="3 6" id="KW-1133">Transmembrane helix</keyword>
<organism evidence="8 9">
    <name type="scientific">Eschrichtius robustus</name>
    <name type="common">California gray whale</name>
    <name type="synonym">Eschrichtius gibbosus</name>
    <dbReference type="NCBI Taxonomy" id="9764"/>
    <lineage>
        <taxon>Eukaryota</taxon>
        <taxon>Metazoa</taxon>
        <taxon>Chordata</taxon>
        <taxon>Craniata</taxon>
        <taxon>Vertebrata</taxon>
        <taxon>Euteleostomi</taxon>
        <taxon>Mammalia</taxon>
        <taxon>Eutheria</taxon>
        <taxon>Laurasiatheria</taxon>
        <taxon>Artiodactyla</taxon>
        <taxon>Whippomorpha</taxon>
        <taxon>Cetacea</taxon>
        <taxon>Mysticeti</taxon>
        <taxon>Eschrichtiidae</taxon>
        <taxon>Eschrichtius</taxon>
    </lineage>
</organism>
<evidence type="ECO:0000256" key="2">
    <source>
        <dbReference type="ARBA" id="ARBA00022692"/>
    </source>
</evidence>
<dbReference type="PANTHER" id="PTHR22950:SF190">
    <property type="entry name" value="NEUTRAL AMINO ACID UNIPORTER 4"/>
    <property type="match status" value="1"/>
</dbReference>
<feature type="region of interest" description="Disordered" evidence="5">
    <location>
        <begin position="72"/>
        <end position="112"/>
    </location>
</feature>
<evidence type="ECO:0000256" key="1">
    <source>
        <dbReference type="ARBA" id="ARBA00004141"/>
    </source>
</evidence>
<feature type="transmembrane region" description="Helical" evidence="6">
    <location>
        <begin position="194"/>
        <end position="215"/>
    </location>
</feature>
<keyword evidence="4 6" id="KW-0472">Membrane</keyword>
<evidence type="ECO:0000313" key="9">
    <source>
        <dbReference type="Proteomes" id="UP001159641"/>
    </source>
</evidence>
<feature type="transmembrane region" description="Helical" evidence="6">
    <location>
        <begin position="519"/>
        <end position="542"/>
    </location>
</feature>
<evidence type="ECO:0000256" key="6">
    <source>
        <dbReference type="SAM" id="Phobius"/>
    </source>
</evidence>
<dbReference type="GO" id="GO:0005774">
    <property type="term" value="C:vacuolar membrane"/>
    <property type="evidence" value="ECO:0007669"/>
    <property type="project" value="TreeGrafter"/>
</dbReference>
<gene>
    <name evidence="8" type="ORF">J1605_001541</name>
</gene>
<reference evidence="8 9" key="1">
    <citation type="submission" date="2022-11" db="EMBL/GenBank/DDBJ databases">
        <title>Whole genome sequence of Eschrichtius robustus ER-17-0199.</title>
        <authorList>
            <person name="Bruniche-Olsen A."/>
            <person name="Black A.N."/>
            <person name="Fields C.J."/>
            <person name="Walden K."/>
            <person name="Dewoody J.A."/>
        </authorList>
    </citation>
    <scope>NUCLEOTIDE SEQUENCE [LARGE SCALE GENOMIC DNA]</scope>
    <source>
        <strain evidence="8">ER-17-0199</strain>
        <tissue evidence="8">Blubber</tissue>
    </source>
</reference>
<dbReference type="InterPro" id="IPR013057">
    <property type="entry name" value="AA_transpt_TM"/>
</dbReference>
<feature type="transmembrane region" description="Helical" evidence="6">
    <location>
        <begin position="378"/>
        <end position="397"/>
    </location>
</feature>
<feature type="transmembrane region" description="Helical" evidence="6">
    <location>
        <begin position="337"/>
        <end position="358"/>
    </location>
</feature>
<dbReference type="AlphaFoldDB" id="A0AB34I051"/>
<keyword evidence="9" id="KW-1185">Reference proteome</keyword>
<sequence length="608" mass="67209">MLPAARVRCGRPGEVLAQPGRPWPRSGRSAHPGAAASWRPPRDGSCGAGGGRGGWARRARWVLGAGGGVGRRGAGMRVCGKRRSPEPALSLGRGAVRAPGRPPTLPHASGFAFPVPRQRETRNMDVMRPLINEQNFDGTSDEEHEQELLPVQKHYQLDDQEGISFVQTLMHLLKGNIGTGLLGLPLAIKNAGIVLGPISLVFIGIISVHCMHILVRCSHFLCQRFKRSTLGYSDTVSFAMEVSPWSCLQKQAAWGRSVVDFFLVITQLGFCSVYIVFLAENVKQVHEGFLESKVFVLNSTNSSDPCERRTIDLRIYMLCFLPFLILLVFIRELKNLFVLSFLANVSMAVSLVIIYQYIVRNMPDPHNLPIVAGWKKYPLFFGTAVFAFEGIGVVLPLENQMKESKRFTQALNIGMGIVTTLYVTLATLGYMCFHDEIKGSITLNLPQDVWLYQSVKILYSFGIFVTYSIQFYVPAEIVIPVITSKFHAKWKQICEFAIRSFLVTITCAGAILIPRLDIVISFVGAVSSSTLALILPPLVEILTFSKEHYNIWMILKNISIAFTGVVGFLLGTYVTVEEIIYPTPKVFAGTPQSSSLNLNSTCFTSGLK</sequence>
<feature type="transmembrane region" description="Helical" evidence="6">
    <location>
        <begin position="496"/>
        <end position="513"/>
    </location>
</feature>
<dbReference type="PANTHER" id="PTHR22950">
    <property type="entry name" value="AMINO ACID TRANSPORTER"/>
    <property type="match status" value="1"/>
</dbReference>
<evidence type="ECO:0000256" key="5">
    <source>
        <dbReference type="SAM" id="MobiDB-lite"/>
    </source>
</evidence>
<name>A0AB34I051_ESCRO</name>
<dbReference type="Proteomes" id="UP001159641">
    <property type="component" value="Unassembled WGS sequence"/>
</dbReference>
<dbReference type="GO" id="GO:0015193">
    <property type="term" value="F:L-proline transmembrane transporter activity"/>
    <property type="evidence" value="ECO:0007669"/>
    <property type="project" value="TreeGrafter"/>
</dbReference>
<evidence type="ECO:0000256" key="3">
    <source>
        <dbReference type="ARBA" id="ARBA00022989"/>
    </source>
</evidence>
<comment type="subcellular location">
    <subcellularLocation>
        <location evidence="1">Membrane</location>
        <topology evidence="1">Multi-pass membrane protein</topology>
    </subcellularLocation>
</comment>
<proteinExistence type="predicted"/>
<evidence type="ECO:0000313" key="8">
    <source>
        <dbReference type="EMBL" id="KAJ8798416.1"/>
    </source>
</evidence>
<feature type="transmembrane region" description="Helical" evidence="6">
    <location>
        <begin position="409"/>
        <end position="430"/>
    </location>
</feature>
<evidence type="ECO:0000256" key="4">
    <source>
        <dbReference type="ARBA" id="ARBA00023136"/>
    </source>
</evidence>
<feature type="transmembrane region" description="Helical" evidence="6">
    <location>
        <begin position="554"/>
        <end position="576"/>
    </location>
</feature>
<feature type="transmembrane region" description="Helical" evidence="6">
    <location>
        <begin position="450"/>
        <end position="475"/>
    </location>
</feature>
<comment type="caution">
    <text evidence="8">The sequence shown here is derived from an EMBL/GenBank/DDBJ whole genome shotgun (WGS) entry which is preliminary data.</text>
</comment>
<feature type="transmembrane region" description="Helical" evidence="6">
    <location>
        <begin position="258"/>
        <end position="279"/>
    </location>
</feature>
<dbReference type="EMBL" id="JAIQCJ010000074">
    <property type="protein sequence ID" value="KAJ8798416.1"/>
    <property type="molecule type" value="Genomic_DNA"/>
</dbReference>